<comment type="caution">
    <text evidence="1">The sequence shown here is derived from an EMBL/GenBank/DDBJ whole genome shotgun (WGS) entry which is preliminary data.</text>
</comment>
<evidence type="ECO:0000313" key="2">
    <source>
        <dbReference type="Proteomes" id="UP000563524"/>
    </source>
</evidence>
<dbReference type="RefSeq" id="WP_183816101.1">
    <property type="nucleotide sequence ID" value="NZ_JACHOB010000001.1"/>
</dbReference>
<dbReference type="InterPro" id="IPR018673">
    <property type="entry name" value="DUF2141"/>
</dbReference>
<name>A0A840I281_9PROT</name>
<protein>
    <submittedName>
        <fullName evidence="1">Uncharacterized protein (DUF2141 family)</fullName>
    </submittedName>
</protein>
<organism evidence="1 2">
    <name type="scientific">Parvularcula dongshanensis</name>
    <dbReference type="NCBI Taxonomy" id="1173995"/>
    <lineage>
        <taxon>Bacteria</taxon>
        <taxon>Pseudomonadati</taxon>
        <taxon>Pseudomonadota</taxon>
        <taxon>Alphaproteobacteria</taxon>
        <taxon>Parvularculales</taxon>
        <taxon>Parvularculaceae</taxon>
        <taxon>Parvularcula</taxon>
    </lineage>
</organism>
<dbReference type="PROSITE" id="PS51257">
    <property type="entry name" value="PROKAR_LIPOPROTEIN"/>
    <property type="match status" value="1"/>
</dbReference>
<accession>A0A840I281</accession>
<dbReference type="Proteomes" id="UP000563524">
    <property type="component" value="Unassembled WGS sequence"/>
</dbReference>
<sequence length="179" mass="18216">MTKHLPLIALLTLGVAACGGGEVETEDDATVVTTEEDMGGDTMATDDSMSTSGTTYGTMEEGATVTVTINGVQPDAGEVYVALQTAQGFLKNEGEYTETATATGSTVTVNFDDVEPGSYAVAAFQDTDGNGELAMGTPTPTEPWGLSGYSGGRPDFNSAMIDVGEMGANATVSLQGGTM</sequence>
<keyword evidence="2" id="KW-1185">Reference proteome</keyword>
<dbReference type="EMBL" id="JACHOB010000001">
    <property type="protein sequence ID" value="MBB4658344.1"/>
    <property type="molecule type" value="Genomic_DNA"/>
</dbReference>
<dbReference type="AlphaFoldDB" id="A0A840I281"/>
<reference evidence="1 2" key="1">
    <citation type="submission" date="2020-08" db="EMBL/GenBank/DDBJ databases">
        <title>Genomic Encyclopedia of Type Strains, Phase IV (KMG-IV): sequencing the most valuable type-strain genomes for metagenomic binning, comparative biology and taxonomic classification.</title>
        <authorList>
            <person name="Goeker M."/>
        </authorList>
    </citation>
    <scope>NUCLEOTIDE SEQUENCE [LARGE SCALE GENOMIC DNA]</scope>
    <source>
        <strain evidence="1 2">DSM 102850</strain>
    </source>
</reference>
<evidence type="ECO:0000313" key="1">
    <source>
        <dbReference type="EMBL" id="MBB4658344.1"/>
    </source>
</evidence>
<dbReference type="Pfam" id="PF09912">
    <property type="entry name" value="DUF2141"/>
    <property type="match status" value="1"/>
</dbReference>
<proteinExistence type="predicted"/>
<gene>
    <name evidence="1" type="ORF">GGQ59_000844</name>
</gene>